<gene>
    <name evidence="1" type="ORF">GMARGA_LOCUS24118</name>
</gene>
<reference evidence="1 2" key="1">
    <citation type="submission" date="2021-06" db="EMBL/GenBank/DDBJ databases">
        <authorList>
            <person name="Kallberg Y."/>
            <person name="Tangrot J."/>
            <person name="Rosling A."/>
        </authorList>
    </citation>
    <scope>NUCLEOTIDE SEQUENCE [LARGE SCALE GENOMIC DNA]</scope>
    <source>
        <strain evidence="1 2">120-4 pot B 10/14</strain>
    </source>
</reference>
<accession>A0ABN7VY15</accession>
<name>A0ABN7VY15_GIGMA</name>
<protein>
    <submittedName>
        <fullName evidence="1">8450_t:CDS:1</fullName>
    </submittedName>
</protein>
<proteinExistence type="predicted"/>
<evidence type="ECO:0000313" key="1">
    <source>
        <dbReference type="EMBL" id="CAG8805560.1"/>
    </source>
</evidence>
<comment type="caution">
    <text evidence="1">The sequence shown here is derived from an EMBL/GenBank/DDBJ whole genome shotgun (WGS) entry which is preliminary data.</text>
</comment>
<evidence type="ECO:0000313" key="2">
    <source>
        <dbReference type="Proteomes" id="UP000789901"/>
    </source>
</evidence>
<dbReference type="EMBL" id="CAJVQB010025096">
    <property type="protein sequence ID" value="CAG8805560.1"/>
    <property type="molecule type" value="Genomic_DNA"/>
</dbReference>
<keyword evidence="2" id="KW-1185">Reference proteome</keyword>
<sequence>MSGIKYCKECQATELTKFHSLKDENLVVNPLKKGSKHIKTIEEEENICEEETSIKINLSEAIKMMAKIFYKREHVEKEASIYDLNEILKGFFDQLYLAARPLERNEQTIEYMKKLIVFIYYLLSSLNNTRINAFKSDLAYYLDSVGTSNEGLNTMVNLGTSITSRAVNCKKRRMSNVHGEYVERAFANHLANALVLNIDNYHYIHVLRKPDLTSTSWNREDSEFQQHFVTSKKYPYTPKQLNTLSQKCATKLLDMFAKIYQVCHRHPSIIQTSSDSINTYKLPSLGKKSIKDDSKNIVKDNSKIDEMMDDSKTVEDSLEHATELFLKS</sequence>
<dbReference type="Proteomes" id="UP000789901">
    <property type="component" value="Unassembled WGS sequence"/>
</dbReference>
<organism evidence="1 2">
    <name type="scientific">Gigaspora margarita</name>
    <dbReference type="NCBI Taxonomy" id="4874"/>
    <lineage>
        <taxon>Eukaryota</taxon>
        <taxon>Fungi</taxon>
        <taxon>Fungi incertae sedis</taxon>
        <taxon>Mucoromycota</taxon>
        <taxon>Glomeromycotina</taxon>
        <taxon>Glomeromycetes</taxon>
        <taxon>Diversisporales</taxon>
        <taxon>Gigasporaceae</taxon>
        <taxon>Gigaspora</taxon>
    </lineage>
</organism>